<protein>
    <submittedName>
        <fullName evidence="1">Uncharacterized protein</fullName>
    </submittedName>
</protein>
<accession>A0A6C0K1V5</accession>
<proteinExistence type="predicted"/>
<sequence length="167" mass="18442">MDISGLTAIILQEYTSYPGIFFENHVYGCLTLLEERLADSSNVDVSAQWQQIGAEYGFFRDPLCIYEGSPAYRSAWQILLGMDGSAQFVDDLEDAVIEALDASTFFSYGVDHGDLSPELAEAALKAMKPAKRLLSKSRKGVRVATPPKVKGARFIKTRRQKVVVTQG</sequence>
<organism evidence="1">
    <name type="scientific">viral metagenome</name>
    <dbReference type="NCBI Taxonomy" id="1070528"/>
    <lineage>
        <taxon>unclassified sequences</taxon>
        <taxon>metagenomes</taxon>
        <taxon>organismal metagenomes</taxon>
    </lineage>
</organism>
<evidence type="ECO:0000313" key="1">
    <source>
        <dbReference type="EMBL" id="QHU11086.1"/>
    </source>
</evidence>
<dbReference type="AlphaFoldDB" id="A0A6C0K1V5"/>
<dbReference type="EMBL" id="MN740778">
    <property type="protein sequence ID" value="QHU11086.1"/>
    <property type="molecule type" value="Genomic_DNA"/>
</dbReference>
<name>A0A6C0K1V5_9ZZZZ</name>
<reference evidence="1" key="1">
    <citation type="journal article" date="2020" name="Nature">
        <title>Giant virus diversity and host interactions through global metagenomics.</title>
        <authorList>
            <person name="Schulz F."/>
            <person name="Roux S."/>
            <person name="Paez-Espino D."/>
            <person name="Jungbluth S."/>
            <person name="Walsh D.A."/>
            <person name="Denef V.J."/>
            <person name="McMahon K.D."/>
            <person name="Konstantinidis K.T."/>
            <person name="Eloe-Fadrosh E.A."/>
            <person name="Kyrpides N.C."/>
            <person name="Woyke T."/>
        </authorList>
    </citation>
    <scope>NUCLEOTIDE SEQUENCE</scope>
    <source>
        <strain evidence="1">GVMAG-S-1101165-84</strain>
    </source>
</reference>